<proteinExistence type="predicted"/>
<protein>
    <submittedName>
        <fullName evidence="1">Uncharacterized protein</fullName>
    </submittedName>
</protein>
<dbReference type="RefSeq" id="WP_278916764.1">
    <property type="nucleotide sequence ID" value="NZ_DYTS01000176.1"/>
</dbReference>
<dbReference type="Proteomes" id="UP000752172">
    <property type="component" value="Unassembled WGS sequence"/>
</dbReference>
<evidence type="ECO:0000313" key="2">
    <source>
        <dbReference type="Proteomes" id="UP000752172"/>
    </source>
</evidence>
<sequence>MSKVWKRIAKFLECSLPSTDDFERSEDSRKFDLRKDASGKYVSPVTAEKFKIWRKHQDQIDMAL</sequence>
<gene>
    <name evidence="1" type="ORF">K8W20_10100</name>
</gene>
<dbReference type="AlphaFoldDB" id="A0A921T7N6"/>
<accession>A0A921T7N6</accession>
<reference evidence="1" key="1">
    <citation type="journal article" date="2021" name="PeerJ">
        <title>Extensive microbial diversity within the chicken gut microbiome revealed by metagenomics and culture.</title>
        <authorList>
            <person name="Gilroy R."/>
            <person name="Ravi A."/>
            <person name="Getino M."/>
            <person name="Pursley I."/>
            <person name="Horton D.L."/>
            <person name="Alikhan N.F."/>
            <person name="Baker D."/>
            <person name="Gharbi K."/>
            <person name="Hall N."/>
            <person name="Watson M."/>
            <person name="Adriaenssens E.M."/>
            <person name="Foster-Nyarko E."/>
            <person name="Jarju S."/>
            <person name="Secka A."/>
            <person name="Antonio M."/>
            <person name="Oren A."/>
            <person name="Chaudhuri R.R."/>
            <person name="La Ragione R."/>
            <person name="Hildebrand F."/>
            <person name="Pallen M.J."/>
        </authorList>
    </citation>
    <scope>NUCLEOTIDE SEQUENCE</scope>
    <source>
        <strain evidence="1">ChiSjej2B20-17149</strain>
    </source>
</reference>
<comment type="caution">
    <text evidence="1">The sequence shown here is derived from an EMBL/GenBank/DDBJ whole genome shotgun (WGS) entry which is preliminary data.</text>
</comment>
<dbReference type="EMBL" id="DYTS01000176">
    <property type="protein sequence ID" value="HJH19049.1"/>
    <property type="molecule type" value="Genomic_DNA"/>
</dbReference>
<name>A0A921T7N6_9PSED</name>
<evidence type="ECO:0000313" key="1">
    <source>
        <dbReference type="EMBL" id="HJH19049.1"/>
    </source>
</evidence>
<reference evidence="1" key="2">
    <citation type="submission" date="2021-09" db="EMBL/GenBank/DDBJ databases">
        <authorList>
            <person name="Gilroy R."/>
        </authorList>
    </citation>
    <scope>NUCLEOTIDE SEQUENCE</scope>
    <source>
        <strain evidence="1">ChiSjej2B20-17149</strain>
    </source>
</reference>
<organism evidence="1 2">
    <name type="scientific">Pseudomonas lactis</name>
    <dbReference type="NCBI Taxonomy" id="1615674"/>
    <lineage>
        <taxon>Bacteria</taxon>
        <taxon>Pseudomonadati</taxon>
        <taxon>Pseudomonadota</taxon>
        <taxon>Gammaproteobacteria</taxon>
        <taxon>Pseudomonadales</taxon>
        <taxon>Pseudomonadaceae</taxon>
        <taxon>Pseudomonas</taxon>
    </lineage>
</organism>